<dbReference type="InterPro" id="IPR013766">
    <property type="entry name" value="Thioredoxin_domain"/>
</dbReference>
<dbReference type="Gene3D" id="3.40.30.10">
    <property type="entry name" value="Glutaredoxin"/>
    <property type="match status" value="1"/>
</dbReference>
<dbReference type="PROSITE" id="PS51352">
    <property type="entry name" value="THIOREDOXIN_2"/>
    <property type="match status" value="1"/>
</dbReference>
<dbReference type="InterPro" id="IPR036249">
    <property type="entry name" value="Thioredoxin-like_sf"/>
</dbReference>
<keyword evidence="3" id="KW-1185">Reference proteome</keyword>
<dbReference type="Pfam" id="PF08534">
    <property type="entry name" value="Redoxin"/>
    <property type="match status" value="1"/>
</dbReference>
<reference evidence="2" key="1">
    <citation type="journal article" date="2021" name="ISME J.">
        <title>Genomic evolution of the class Acidithiobacillia: deep-branching Proteobacteria living in extreme acidic conditions.</title>
        <authorList>
            <person name="Moya-Beltran A."/>
            <person name="Beard S."/>
            <person name="Rojas-Villalobos C."/>
            <person name="Issotta F."/>
            <person name="Gallardo Y."/>
            <person name="Ulloa R."/>
            <person name="Giaveno A."/>
            <person name="Degli Esposti M."/>
            <person name="Johnson D.B."/>
            <person name="Quatrini R."/>
        </authorList>
    </citation>
    <scope>NUCLEOTIDE SEQUENCE</scope>
    <source>
        <strain evidence="2">VAN18-1</strain>
    </source>
</reference>
<organism evidence="2 3">
    <name type="scientific">Igneacidithiobacillus copahuensis</name>
    <dbReference type="NCBI Taxonomy" id="2724909"/>
    <lineage>
        <taxon>Bacteria</taxon>
        <taxon>Pseudomonadati</taxon>
        <taxon>Pseudomonadota</taxon>
        <taxon>Acidithiobacillia</taxon>
        <taxon>Acidithiobacillales</taxon>
        <taxon>Acidithiobacillaceae</taxon>
        <taxon>Igneacidithiobacillus</taxon>
    </lineage>
</organism>
<dbReference type="CDD" id="cd02966">
    <property type="entry name" value="TlpA_like_family"/>
    <property type="match status" value="1"/>
</dbReference>
<dbReference type="InterPro" id="IPR013740">
    <property type="entry name" value="Redoxin"/>
</dbReference>
<protein>
    <submittedName>
        <fullName evidence="2">TlpA family protein disulfide reductase</fullName>
    </submittedName>
</protein>
<evidence type="ECO:0000313" key="3">
    <source>
        <dbReference type="Proteomes" id="UP001197378"/>
    </source>
</evidence>
<dbReference type="SUPFAM" id="SSF52833">
    <property type="entry name" value="Thioredoxin-like"/>
    <property type="match status" value="1"/>
</dbReference>
<dbReference type="GO" id="GO:0016491">
    <property type="term" value="F:oxidoreductase activity"/>
    <property type="evidence" value="ECO:0007669"/>
    <property type="project" value="InterPro"/>
</dbReference>
<gene>
    <name evidence="2" type="ORF">HFQ13_07715</name>
</gene>
<dbReference type="EMBL" id="JAAXYO010000104">
    <property type="protein sequence ID" value="MBU2788090.1"/>
    <property type="molecule type" value="Genomic_DNA"/>
</dbReference>
<sequence length="162" mass="17435">MWIALLAGVYYFTQWRGSSAALTVPRQLPPISVRSLSGQVLALPRSPQQMMLINFWSPDCPPCLAETPALVQLQSWLGGKKFSIVGIAVDGSSASAVRARVREFGINYPVYLASGQGASEAVGGVLLTPTSLLVNAKGQIIGRYVGAMAVPVILWHLLWAWI</sequence>
<dbReference type="InterPro" id="IPR050553">
    <property type="entry name" value="Thioredoxin_ResA/DsbE_sf"/>
</dbReference>
<evidence type="ECO:0000313" key="2">
    <source>
        <dbReference type="EMBL" id="MBU2788090.1"/>
    </source>
</evidence>
<dbReference type="Proteomes" id="UP001197378">
    <property type="component" value="Unassembled WGS sequence"/>
</dbReference>
<proteinExistence type="predicted"/>
<accession>A0AAE3CK51</accession>
<dbReference type="PANTHER" id="PTHR42852:SF18">
    <property type="entry name" value="CHROMOSOME UNDETERMINED SCAFFOLD_47, WHOLE GENOME SHOTGUN SEQUENCE"/>
    <property type="match status" value="1"/>
</dbReference>
<feature type="domain" description="Thioredoxin" evidence="1">
    <location>
        <begin position="22"/>
        <end position="162"/>
    </location>
</feature>
<comment type="caution">
    <text evidence="2">The sequence shown here is derived from an EMBL/GenBank/DDBJ whole genome shotgun (WGS) entry which is preliminary data.</text>
</comment>
<dbReference type="AlphaFoldDB" id="A0AAE3CK51"/>
<dbReference type="PANTHER" id="PTHR42852">
    <property type="entry name" value="THIOL:DISULFIDE INTERCHANGE PROTEIN DSBE"/>
    <property type="match status" value="1"/>
</dbReference>
<name>A0AAE3CK51_9PROT</name>
<evidence type="ECO:0000259" key="1">
    <source>
        <dbReference type="PROSITE" id="PS51352"/>
    </source>
</evidence>